<keyword evidence="6" id="KW-0479">Metal-binding</keyword>
<keyword evidence="18" id="KW-1185">Reference proteome</keyword>
<dbReference type="PANTHER" id="PTHR24027:SF89">
    <property type="entry name" value="CADHERIN-5"/>
    <property type="match status" value="1"/>
</dbReference>
<dbReference type="GO" id="GO:0005923">
    <property type="term" value="C:bicellular tight junction"/>
    <property type="evidence" value="ECO:0007669"/>
    <property type="project" value="TreeGrafter"/>
</dbReference>
<sequence length="177" mass="20144">LRLGQDLKWVSGLCLIDPLRGPLWLLAVALMVEAAAIVKKESHPVLVRQKREWIWNSLYVEEEKPAPIPYKIGQVSLRTSNAPRLPKKTPESHIFTVDHKGDLFVTTSLDREEKSSYHLTARMFDGNNKLIEDYGDFVVQVTDINDNLPVFPRTYNGSIMERSSIGKMMFRCLDGSS</sequence>
<dbReference type="CDD" id="cd11304">
    <property type="entry name" value="Cadherin_repeat"/>
    <property type="match status" value="1"/>
</dbReference>
<dbReference type="PROSITE" id="PS00232">
    <property type="entry name" value="CADHERIN_1"/>
    <property type="match status" value="1"/>
</dbReference>
<keyword evidence="11" id="KW-0965">Cell junction</keyword>
<dbReference type="GO" id="GO:0045296">
    <property type="term" value="F:cadherin binding"/>
    <property type="evidence" value="ECO:0007669"/>
    <property type="project" value="TreeGrafter"/>
</dbReference>
<keyword evidence="13" id="KW-0472">Membrane</keyword>
<evidence type="ECO:0000256" key="3">
    <source>
        <dbReference type="ARBA" id="ARBA00022475"/>
    </source>
</evidence>
<dbReference type="PANTHER" id="PTHR24027">
    <property type="entry name" value="CADHERIN-23"/>
    <property type="match status" value="1"/>
</dbReference>
<dbReference type="GO" id="GO:0005912">
    <property type="term" value="C:adherens junction"/>
    <property type="evidence" value="ECO:0007669"/>
    <property type="project" value="TreeGrafter"/>
</dbReference>
<keyword evidence="4" id="KW-0165">Cleavage on pair of basic residues</keyword>
<keyword evidence="7" id="KW-0732">Signal</keyword>
<evidence type="ECO:0000256" key="13">
    <source>
        <dbReference type="ARBA" id="ARBA00023136"/>
    </source>
</evidence>
<dbReference type="GO" id="GO:0016477">
    <property type="term" value="P:cell migration"/>
    <property type="evidence" value="ECO:0007669"/>
    <property type="project" value="TreeGrafter"/>
</dbReference>
<reference evidence="17" key="1">
    <citation type="submission" date="2025-08" db="UniProtKB">
        <authorList>
            <consortium name="Ensembl"/>
        </authorList>
    </citation>
    <scope>IDENTIFICATION</scope>
</reference>
<dbReference type="GO" id="GO:0016339">
    <property type="term" value="P:calcium-dependent cell-cell adhesion via plasma membrane cell adhesion molecules"/>
    <property type="evidence" value="ECO:0007669"/>
    <property type="project" value="TreeGrafter"/>
</dbReference>
<dbReference type="PROSITE" id="PS50268">
    <property type="entry name" value="CADHERIN_2"/>
    <property type="match status" value="1"/>
</dbReference>
<comment type="subcellular location">
    <subcellularLocation>
        <location evidence="2">Cell junction</location>
    </subcellularLocation>
    <subcellularLocation>
        <location evidence="1">Cell membrane</location>
        <topology evidence="1">Single-pass type I membrane protein</topology>
    </subcellularLocation>
</comment>
<keyword evidence="3" id="KW-1003">Cell membrane</keyword>
<evidence type="ECO:0000313" key="17">
    <source>
        <dbReference type="Ensembl" id="ENSAPOP00000016061.1"/>
    </source>
</evidence>
<protein>
    <recommendedName>
        <fullName evidence="16">Cadherin domain-containing protein</fullName>
    </recommendedName>
</protein>
<evidence type="ECO:0000256" key="5">
    <source>
        <dbReference type="ARBA" id="ARBA00022692"/>
    </source>
</evidence>
<keyword evidence="14" id="KW-0325">Glycoprotein</keyword>
<dbReference type="GO" id="GO:0044331">
    <property type="term" value="P:cell-cell adhesion mediated by cadherin"/>
    <property type="evidence" value="ECO:0007669"/>
    <property type="project" value="TreeGrafter"/>
</dbReference>
<dbReference type="InterPro" id="IPR002126">
    <property type="entry name" value="Cadherin-like_dom"/>
</dbReference>
<accession>A0A3Q1FDZ3</accession>
<evidence type="ECO:0000256" key="6">
    <source>
        <dbReference type="ARBA" id="ARBA00022723"/>
    </source>
</evidence>
<keyword evidence="5" id="KW-0812">Transmembrane</keyword>
<name>A0A3Q1FDZ3_9TELE</name>
<dbReference type="InterPro" id="IPR020894">
    <property type="entry name" value="Cadherin_CS"/>
</dbReference>
<dbReference type="SMART" id="SM00112">
    <property type="entry name" value="CA"/>
    <property type="match status" value="1"/>
</dbReference>
<dbReference type="SUPFAM" id="SSF49313">
    <property type="entry name" value="Cadherin-like"/>
    <property type="match status" value="1"/>
</dbReference>
<evidence type="ECO:0000256" key="9">
    <source>
        <dbReference type="ARBA" id="ARBA00022837"/>
    </source>
</evidence>
<dbReference type="Ensembl" id="ENSAPOT00000024943.1">
    <property type="protein sequence ID" value="ENSAPOP00000016061.1"/>
    <property type="gene ID" value="ENSAPOG00000000535.1"/>
</dbReference>
<organism evidence="17 18">
    <name type="scientific">Acanthochromis polyacanthus</name>
    <name type="common">spiny chromis</name>
    <dbReference type="NCBI Taxonomy" id="80966"/>
    <lineage>
        <taxon>Eukaryota</taxon>
        <taxon>Metazoa</taxon>
        <taxon>Chordata</taxon>
        <taxon>Craniata</taxon>
        <taxon>Vertebrata</taxon>
        <taxon>Euteleostomi</taxon>
        <taxon>Actinopterygii</taxon>
        <taxon>Neopterygii</taxon>
        <taxon>Teleostei</taxon>
        <taxon>Neoteleostei</taxon>
        <taxon>Acanthomorphata</taxon>
        <taxon>Ovalentaria</taxon>
        <taxon>Pomacentridae</taxon>
        <taxon>Acanthochromis</taxon>
    </lineage>
</organism>
<feature type="domain" description="Cadherin" evidence="16">
    <location>
        <begin position="84"/>
        <end position="151"/>
    </location>
</feature>
<dbReference type="InterPro" id="IPR015919">
    <property type="entry name" value="Cadherin-like_sf"/>
</dbReference>
<dbReference type="Gene3D" id="2.60.40.60">
    <property type="entry name" value="Cadherins"/>
    <property type="match status" value="1"/>
</dbReference>
<proteinExistence type="predicted"/>
<keyword evidence="10" id="KW-0130">Cell adhesion</keyword>
<dbReference type="GO" id="GO:0016342">
    <property type="term" value="C:catenin complex"/>
    <property type="evidence" value="ECO:0007669"/>
    <property type="project" value="TreeGrafter"/>
</dbReference>
<evidence type="ECO:0000256" key="4">
    <source>
        <dbReference type="ARBA" id="ARBA00022685"/>
    </source>
</evidence>
<dbReference type="InParanoid" id="A0A3Q1FDZ3"/>
<evidence type="ECO:0000259" key="16">
    <source>
        <dbReference type="PROSITE" id="PS50268"/>
    </source>
</evidence>
<dbReference type="STRING" id="80966.ENSAPOP00000016061"/>
<dbReference type="AlphaFoldDB" id="A0A3Q1FDZ3"/>
<keyword evidence="8" id="KW-0677">Repeat</keyword>
<evidence type="ECO:0000256" key="7">
    <source>
        <dbReference type="ARBA" id="ARBA00022729"/>
    </source>
</evidence>
<dbReference type="FunFam" id="2.60.40.60:FF:000202">
    <property type="entry name" value="cadherin-8 isoform X4"/>
    <property type="match status" value="1"/>
</dbReference>
<evidence type="ECO:0000256" key="14">
    <source>
        <dbReference type="ARBA" id="ARBA00023180"/>
    </source>
</evidence>
<dbReference type="GO" id="GO:0034332">
    <property type="term" value="P:adherens junction organization"/>
    <property type="evidence" value="ECO:0007669"/>
    <property type="project" value="TreeGrafter"/>
</dbReference>
<evidence type="ECO:0000256" key="2">
    <source>
        <dbReference type="ARBA" id="ARBA00004282"/>
    </source>
</evidence>
<dbReference type="Proteomes" id="UP000257200">
    <property type="component" value="Unplaced"/>
</dbReference>
<dbReference type="GO" id="GO:0000902">
    <property type="term" value="P:cell morphogenesis"/>
    <property type="evidence" value="ECO:0007669"/>
    <property type="project" value="TreeGrafter"/>
</dbReference>
<dbReference type="GO" id="GO:0007043">
    <property type="term" value="P:cell-cell junction assembly"/>
    <property type="evidence" value="ECO:0007669"/>
    <property type="project" value="TreeGrafter"/>
</dbReference>
<dbReference type="GeneTree" id="ENSGT00940000165928"/>
<dbReference type="Pfam" id="PF00028">
    <property type="entry name" value="Cadherin"/>
    <property type="match status" value="1"/>
</dbReference>
<reference evidence="17" key="2">
    <citation type="submission" date="2025-09" db="UniProtKB">
        <authorList>
            <consortium name="Ensembl"/>
        </authorList>
    </citation>
    <scope>IDENTIFICATION</scope>
</reference>
<evidence type="ECO:0000256" key="10">
    <source>
        <dbReference type="ARBA" id="ARBA00022889"/>
    </source>
</evidence>
<evidence type="ECO:0000256" key="12">
    <source>
        <dbReference type="ARBA" id="ARBA00022989"/>
    </source>
</evidence>
<evidence type="ECO:0000256" key="1">
    <source>
        <dbReference type="ARBA" id="ARBA00004251"/>
    </source>
</evidence>
<evidence type="ECO:0000256" key="8">
    <source>
        <dbReference type="ARBA" id="ARBA00022737"/>
    </source>
</evidence>
<dbReference type="GO" id="GO:0007156">
    <property type="term" value="P:homophilic cell adhesion via plasma membrane adhesion molecules"/>
    <property type="evidence" value="ECO:0007669"/>
    <property type="project" value="InterPro"/>
</dbReference>
<keyword evidence="9 15" id="KW-0106">Calcium</keyword>
<evidence type="ECO:0000256" key="11">
    <source>
        <dbReference type="ARBA" id="ARBA00022949"/>
    </source>
</evidence>
<dbReference type="GO" id="GO:0008013">
    <property type="term" value="F:beta-catenin binding"/>
    <property type="evidence" value="ECO:0007669"/>
    <property type="project" value="TreeGrafter"/>
</dbReference>
<keyword evidence="12" id="KW-1133">Transmembrane helix</keyword>
<evidence type="ECO:0000256" key="15">
    <source>
        <dbReference type="PROSITE-ProRule" id="PRU00043"/>
    </source>
</evidence>
<dbReference type="InterPro" id="IPR039808">
    <property type="entry name" value="Cadherin"/>
</dbReference>
<dbReference type="GO" id="GO:0019903">
    <property type="term" value="F:protein phosphatase binding"/>
    <property type="evidence" value="ECO:0007669"/>
    <property type="project" value="TreeGrafter"/>
</dbReference>
<dbReference type="GO" id="GO:0005509">
    <property type="term" value="F:calcium ion binding"/>
    <property type="evidence" value="ECO:0007669"/>
    <property type="project" value="UniProtKB-UniRule"/>
</dbReference>
<evidence type="ECO:0000313" key="18">
    <source>
        <dbReference type="Proteomes" id="UP000257200"/>
    </source>
</evidence>